<dbReference type="PROSITE" id="PS51257">
    <property type="entry name" value="PROKAR_LIPOPROTEIN"/>
    <property type="match status" value="1"/>
</dbReference>
<feature type="domain" description="Solute-binding protein family 5" evidence="4">
    <location>
        <begin position="96"/>
        <end position="434"/>
    </location>
</feature>
<evidence type="ECO:0000256" key="2">
    <source>
        <dbReference type="ARBA" id="ARBA00022448"/>
    </source>
</evidence>
<proteinExistence type="inferred from homology"/>
<evidence type="ECO:0000256" key="1">
    <source>
        <dbReference type="ARBA" id="ARBA00005695"/>
    </source>
</evidence>
<dbReference type="EMBL" id="VNIQ01000013">
    <property type="protein sequence ID" value="TYQ00693.1"/>
    <property type="molecule type" value="Genomic_DNA"/>
</dbReference>
<evidence type="ECO:0000256" key="3">
    <source>
        <dbReference type="ARBA" id="ARBA00022729"/>
    </source>
</evidence>
<dbReference type="PANTHER" id="PTHR30290:SF9">
    <property type="entry name" value="OLIGOPEPTIDE-BINDING PROTEIN APPA"/>
    <property type="match status" value="1"/>
</dbReference>
<evidence type="ECO:0000313" key="5">
    <source>
        <dbReference type="EMBL" id="TYQ00693.1"/>
    </source>
</evidence>
<dbReference type="SUPFAM" id="SSF53850">
    <property type="entry name" value="Periplasmic binding protein-like II"/>
    <property type="match status" value="1"/>
</dbReference>
<dbReference type="GO" id="GO:0015833">
    <property type="term" value="P:peptide transport"/>
    <property type="evidence" value="ECO:0007669"/>
    <property type="project" value="TreeGrafter"/>
</dbReference>
<comment type="similarity">
    <text evidence="1">Belongs to the bacterial solute-binding protein 5 family.</text>
</comment>
<dbReference type="PIRSF" id="PIRSF002741">
    <property type="entry name" value="MppA"/>
    <property type="match status" value="1"/>
</dbReference>
<sequence length="524" mass="56231">MRMEFTLRTQKGMKSRRVIGALATIVVTGIALTSCSSSSGSEGDSVGEPKTGGTLAYAMGGETQSMDPANCGLVAYHRCSPVFGTLVRYDAATDTFVPYLAESFESSDGANWTLKLREGVTFSDGTPFDAEAVVFNWDRIKDPATLSAAASATNGMAWEIVDPLTVKVTLDEANFQLPWQLVRGLGAIGSPTGIKAAGAEVGNKPVGAGPFLMQEWVRNSEMKLVRNPTYFEQGLPYLDAMTIKQAGSDPQKMNAVISGEALMTPLSSTIDAEKMEDSGFNTDGGQLIGGSGVIFNYKDPTIQDAGLRNAMLHAIDADQMVAALGTQTVTADAFMPSDSGAAFPELALSEAQKLFDDYLSRTSKTSETISLTTYAGFPVMEQTSQMLQAQLQKINGLTVKIVPLDPPVLLANQRKGDFQLMTTTYQSASKDLLFDLFYTNAPQNATGYSNPTVDAALELTRSSKDAAEVAKAYEIVNTEVSRDAPMRIWQYIGAYIASDKKVQGITVVPTGSGAAWDWEKVWLN</sequence>
<dbReference type="AlphaFoldDB" id="A0A652YHG9"/>
<dbReference type="InterPro" id="IPR030678">
    <property type="entry name" value="Peptide/Ni-bd"/>
</dbReference>
<dbReference type="GO" id="GO:0043190">
    <property type="term" value="C:ATP-binding cassette (ABC) transporter complex"/>
    <property type="evidence" value="ECO:0007669"/>
    <property type="project" value="InterPro"/>
</dbReference>
<reference evidence="5" key="1">
    <citation type="submission" date="2019-07" db="EMBL/GenBank/DDBJ databases">
        <title>Genomic Encyclopedia of Type Strains, Phase IV (KMG-IV): sequencing the most valuable type-strain genomes for metagenomic binning, comparative biology and taxonomic classification.</title>
        <authorList>
            <person name="Goeker M."/>
        </authorList>
    </citation>
    <scope>NUCLEOTIDE SEQUENCE</scope>
    <source>
        <strain evidence="5">DSM 44596</strain>
    </source>
</reference>
<dbReference type="InterPro" id="IPR000914">
    <property type="entry name" value="SBP_5_dom"/>
</dbReference>
<gene>
    <name evidence="5" type="ORF">FNL38_11359</name>
</gene>
<accession>A0A652YHG9</accession>
<protein>
    <submittedName>
        <fullName evidence="5">Peptide/nickel transport system substrate-binding protein</fullName>
    </submittedName>
</protein>
<dbReference type="Gene3D" id="3.10.105.10">
    <property type="entry name" value="Dipeptide-binding Protein, Domain 3"/>
    <property type="match status" value="1"/>
</dbReference>
<keyword evidence="2" id="KW-0813">Transport</keyword>
<organism evidence="5">
    <name type="scientific">Nocardia globerula</name>
    <dbReference type="NCBI Taxonomy" id="1818"/>
    <lineage>
        <taxon>Bacteria</taxon>
        <taxon>Bacillati</taxon>
        <taxon>Actinomycetota</taxon>
        <taxon>Actinomycetes</taxon>
        <taxon>Mycobacteriales</taxon>
        <taxon>Nocardiaceae</taxon>
        <taxon>Nocardia</taxon>
    </lineage>
</organism>
<name>A0A652YHG9_NOCGL</name>
<comment type="caution">
    <text evidence="5">The sequence shown here is derived from an EMBL/GenBank/DDBJ whole genome shotgun (WGS) entry which is preliminary data.</text>
</comment>
<dbReference type="GO" id="GO:0042597">
    <property type="term" value="C:periplasmic space"/>
    <property type="evidence" value="ECO:0007669"/>
    <property type="project" value="UniProtKB-ARBA"/>
</dbReference>
<dbReference type="InterPro" id="IPR039424">
    <property type="entry name" value="SBP_5"/>
</dbReference>
<keyword evidence="3" id="KW-0732">Signal</keyword>
<dbReference type="Gene3D" id="3.40.190.10">
    <property type="entry name" value="Periplasmic binding protein-like II"/>
    <property type="match status" value="1"/>
</dbReference>
<dbReference type="Pfam" id="PF00496">
    <property type="entry name" value="SBP_bac_5"/>
    <property type="match status" value="1"/>
</dbReference>
<dbReference type="PANTHER" id="PTHR30290">
    <property type="entry name" value="PERIPLASMIC BINDING COMPONENT OF ABC TRANSPORTER"/>
    <property type="match status" value="1"/>
</dbReference>
<evidence type="ECO:0000259" key="4">
    <source>
        <dbReference type="Pfam" id="PF00496"/>
    </source>
</evidence>
<dbReference type="GO" id="GO:1904680">
    <property type="term" value="F:peptide transmembrane transporter activity"/>
    <property type="evidence" value="ECO:0007669"/>
    <property type="project" value="TreeGrafter"/>
</dbReference>
<dbReference type="CDD" id="cd00995">
    <property type="entry name" value="PBP2_NikA_DppA_OppA_like"/>
    <property type="match status" value="1"/>
</dbReference>